<dbReference type="Proteomes" id="UP000184694">
    <property type="component" value="Unassembled WGS sequence"/>
</dbReference>
<gene>
    <name evidence="2" type="ORF">SAMN02745161_1523</name>
</gene>
<dbReference type="Pfam" id="PF19605">
    <property type="entry name" value="DUF6110"/>
    <property type="match status" value="1"/>
</dbReference>
<feature type="compositionally biased region" description="Basic and acidic residues" evidence="1">
    <location>
        <begin position="91"/>
        <end position="107"/>
    </location>
</feature>
<evidence type="ECO:0000313" key="3">
    <source>
        <dbReference type="Proteomes" id="UP000184694"/>
    </source>
</evidence>
<keyword evidence="3" id="KW-1185">Reference proteome</keyword>
<dbReference type="RefSeq" id="WP_074216320.1">
    <property type="nucleotide sequence ID" value="NZ_FSRG01000004.1"/>
</dbReference>
<evidence type="ECO:0000313" key="2">
    <source>
        <dbReference type="EMBL" id="SIN98983.1"/>
    </source>
</evidence>
<protein>
    <submittedName>
        <fullName evidence="2">Uncharacterized protein</fullName>
    </submittedName>
</protein>
<accession>A0A1N6FUQ8</accession>
<evidence type="ECO:0000256" key="1">
    <source>
        <dbReference type="SAM" id="MobiDB-lite"/>
    </source>
</evidence>
<sequence>MAVNRLAYFLAGAVLGAAGLAMVKSGKGKQLVSGVIHGGCGLAESVLARVETVKEDIEDYVAEMKYKAEQAKEAAAEAEDTSVEPEVEPAPEAKEESTVDSSESKGE</sequence>
<organism evidence="2 3">
    <name type="scientific">Halodesulfovibrio marinisediminis DSM 17456</name>
    <dbReference type="NCBI Taxonomy" id="1121457"/>
    <lineage>
        <taxon>Bacteria</taxon>
        <taxon>Pseudomonadati</taxon>
        <taxon>Thermodesulfobacteriota</taxon>
        <taxon>Desulfovibrionia</taxon>
        <taxon>Desulfovibrionales</taxon>
        <taxon>Desulfovibrionaceae</taxon>
        <taxon>Halodesulfovibrio</taxon>
    </lineage>
</organism>
<dbReference type="OrthoDB" id="5465459at2"/>
<dbReference type="AlphaFoldDB" id="A0A1N6FUQ8"/>
<reference evidence="3" key="1">
    <citation type="submission" date="2016-11" db="EMBL/GenBank/DDBJ databases">
        <authorList>
            <person name="Varghese N."/>
            <person name="Submissions S."/>
        </authorList>
    </citation>
    <scope>NUCLEOTIDE SEQUENCE [LARGE SCALE GENOMIC DNA]</scope>
    <source>
        <strain evidence="3">DSM 17456</strain>
    </source>
</reference>
<feature type="region of interest" description="Disordered" evidence="1">
    <location>
        <begin position="71"/>
        <end position="107"/>
    </location>
</feature>
<dbReference type="InterPro" id="IPR046092">
    <property type="entry name" value="DUF6110"/>
</dbReference>
<name>A0A1N6FUQ8_9BACT</name>
<feature type="compositionally biased region" description="Acidic residues" evidence="1">
    <location>
        <begin position="76"/>
        <end position="89"/>
    </location>
</feature>
<proteinExistence type="predicted"/>
<dbReference type="EMBL" id="FSRG01000004">
    <property type="protein sequence ID" value="SIN98983.1"/>
    <property type="molecule type" value="Genomic_DNA"/>
</dbReference>
<dbReference type="STRING" id="1121457.SAMN02745161_1523"/>